<reference evidence="1 2" key="1">
    <citation type="submission" date="2019-12" db="EMBL/GenBank/DDBJ databases">
        <title>Erwinia sp. nov., isolated from droppings of birds in the Qinghai-Tiebt plateau of China.</title>
        <authorList>
            <person name="Ge Y."/>
        </authorList>
    </citation>
    <scope>NUCLEOTIDE SEQUENCE [LARGE SCALE GENOMIC DNA]</scope>
    <source>
        <strain evidence="1 2">J780</strain>
    </source>
</reference>
<dbReference type="Proteomes" id="UP000424752">
    <property type="component" value="Chromosome"/>
</dbReference>
<name>A0A6I6EEX3_9GAMM</name>
<accession>A0A6I6EEX3</accession>
<dbReference type="RefSeq" id="WP_156287210.1">
    <property type="nucleotide sequence ID" value="NZ_CP046509.1"/>
</dbReference>
<dbReference type="AlphaFoldDB" id="A0A6I6EEX3"/>
<organism evidence="1 2">
    <name type="scientific">Erwinia sorbitola</name>
    <dbReference type="NCBI Taxonomy" id="2681984"/>
    <lineage>
        <taxon>Bacteria</taxon>
        <taxon>Pseudomonadati</taxon>
        <taxon>Pseudomonadota</taxon>
        <taxon>Gammaproteobacteria</taxon>
        <taxon>Enterobacterales</taxon>
        <taxon>Erwiniaceae</taxon>
        <taxon>Erwinia</taxon>
    </lineage>
</organism>
<sequence>MAKFGALLEDAKGNPFYVDDTMPLCLVNKITKTLNVSNTIGGVIRVHPNDGAVRFIFCKGNKAEVNFYYILDSTSGMYIVNCSGPGDFIVDVYVFGYQYQTPPAWGMAIWDAQGRCIITNETKVLRGIQPQGNNGADSAGFNVDTTLIGEYAVAPDCLGYMAGVINQGGQVYPFVAPAYTSAYFNGTSTRIKGAFRGDLGGGGASNIQYVNHRNTIKAIDVGLY</sequence>
<gene>
    <name evidence="1" type="ORF">GN242_07660</name>
</gene>
<dbReference type="EMBL" id="CP046509">
    <property type="protein sequence ID" value="QGU87098.1"/>
    <property type="molecule type" value="Genomic_DNA"/>
</dbReference>
<evidence type="ECO:0000313" key="2">
    <source>
        <dbReference type="Proteomes" id="UP000424752"/>
    </source>
</evidence>
<dbReference type="KEGG" id="erwi:GN242_07660"/>
<evidence type="ECO:0000313" key="1">
    <source>
        <dbReference type="EMBL" id="QGU87098.1"/>
    </source>
</evidence>
<proteinExistence type="predicted"/>
<protein>
    <submittedName>
        <fullName evidence="1">Uncharacterized protein</fullName>
    </submittedName>
</protein>